<dbReference type="AlphaFoldDB" id="A0A2S9Q7N5"/>
<evidence type="ECO:0000313" key="2">
    <source>
        <dbReference type="EMBL" id="PRH85367.1"/>
    </source>
</evidence>
<accession>A0A2S9Q7N5</accession>
<feature type="transmembrane region" description="Helical" evidence="1">
    <location>
        <begin position="163"/>
        <end position="186"/>
    </location>
</feature>
<keyword evidence="1" id="KW-0472">Membrane</keyword>
<sequence>MWWIREISSCFKFISITGVEPAHKSKRVYEFFIPVFLSLVFYTFYWLFPSSFSGNILSGLGDKIFQFMVFVVPFHLAALAAFAAFQASGLDDVLPGNHAQLRVWSNQDNGYFYKALTLRQYISLLFGYLCSIGIFYILVYLIVSNINIKFEAELYNTIFNNALLIFIVFFIIHYVTLTIYSITFLFDKVNRVDSP</sequence>
<feature type="transmembrane region" description="Helical" evidence="1">
    <location>
        <begin position="64"/>
        <end position="85"/>
    </location>
</feature>
<keyword evidence="3" id="KW-1185">Reference proteome</keyword>
<feature type="transmembrane region" description="Helical" evidence="1">
    <location>
        <begin position="28"/>
        <end position="48"/>
    </location>
</feature>
<name>A0A2S9Q7N5_9HYPH</name>
<feature type="transmembrane region" description="Helical" evidence="1">
    <location>
        <begin position="121"/>
        <end position="143"/>
    </location>
</feature>
<comment type="caution">
    <text evidence="2">The sequence shown here is derived from an EMBL/GenBank/DDBJ whole genome shotgun (WGS) entry which is preliminary data.</text>
</comment>
<organism evidence="2 3">
    <name type="scientific">Labrys okinawensis</name>
    <dbReference type="NCBI Taxonomy" id="346911"/>
    <lineage>
        <taxon>Bacteria</taxon>
        <taxon>Pseudomonadati</taxon>
        <taxon>Pseudomonadota</taxon>
        <taxon>Alphaproteobacteria</taxon>
        <taxon>Hyphomicrobiales</taxon>
        <taxon>Xanthobacteraceae</taxon>
        <taxon>Labrys</taxon>
    </lineage>
</organism>
<reference evidence="2 3" key="1">
    <citation type="submission" date="2018-02" db="EMBL/GenBank/DDBJ databases">
        <title>Whole genome sequencing of endophytic bacterium.</title>
        <authorList>
            <person name="Eedara R."/>
            <person name="Podile A.R."/>
        </authorList>
    </citation>
    <scope>NUCLEOTIDE SEQUENCE [LARGE SCALE GENOMIC DNA]</scope>
    <source>
        <strain evidence="2 3">RP1T</strain>
    </source>
</reference>
<dbReference type="EMBL" id="PUEJ01000009">
    <property type="protein sequence ID" value="PRH85367.1"/>
    <property type="molecule type" value="Genomic_DNA"/>
</dbReference>
<gene>
    <name evidence="2" type="ORF">C5L14_23285</name>
</gene>
<protein>
    <submittedName>
        <fullName evidence="2">Uncharacterized protein</fullName>
    </submittedName>
</protein>
<evidence type="ECO:0000256" key="1">
    <source>
        <dbReference type="SAM" id="Phobius"/>
    </source>
</evidence>
<dbReference type="Proteomes" id="UP000237682">
    <property type="component" value="Unassembled WGS sequence"/>
</dbReference>
<proteinExistence type="predicted"/>
<keyword evidence="1" id="KW-1133">Transmembrane helix</keyword>
<keyword evidence="1" id="KW-0812">Transmembrane</keyword>
<evidence type="ECO:0000313" key="3">
    <source>
        <dbReference type="Proteomes" id="UP000237682"/>
    </source>
</evidence>